<dbReference type="OrthoDB" id="5150593at2759"/>
<evidence type="ECO:0000256" key="1">
    <source>
        <dbReference type="SAM" id="Phobius"/>
    </source>
</evidence>
<protein>
    <recommendedName>
        <fullName evidence="2">DUF6594 domain-containing protein</fullName>
    </recommendedName>
</protein>
<feature type="transmembrane region" description="Helical" evidence="1">
    <location>
        <begin position="233"/>
        <end position="254"/>
    </location>
</feature>
<feature type="transmembrane region" description="Helical" evidence="1">
    <location>
        <begin position="260"/>
        <end position="279"/>
    </location>
</feature>
<evidence type="ECO:0000313" key="3">
    <source>
        <dbReference type="EMBL" id="CEJ87129.1"/>
    </source>
</evidence>
<name>A0A0A1TFY9_9HYPO</name>
<dbReference type="Pfam" id="PF20237">
    <property type="entry name" value="DUF6594"/>
    <property type="match status" value="1"/>
</dbReference>
<feature type="transmembrane region" description="Helical" evidence="1">
    <location>
        <begin position="206"/>
        <end position="226"/>
    </location>
</feature>
<reference evidence="3 4" key="1">
    <citation type="journal article" date="2015" name="Genome Announc.">
        <title>Draft Genome Sequence and Gene Annotation of the Entomopathogenic Fungus Verticillium hemipterigenum.</title>
        <authorList>
            <person name="Horn F."/>
            <person name="Habel A."/>
            <person name="Scharf D.H."/>
            <person name="Dworschak J."/>
            <person name="Brakhage A.A."/>
            <person name="Guthke R."/>
            <person name="Hertweck C."/>
            <person name="Linde J."/>
        </authorList>
    </citation>
    <scope>NUCLEOTIDE SEQUENCE [LARGE SCALE GENOMIC DNA]</scope>
</reference>
<dbReference type="AlphaFoldDB" id="A0A0A1TFY9"/>
<feature type="domain" description="DUF6594" evidence="2">
    <location>
        <begin position="134"/>
        <end position="272"/>
    </location>
</feature>
<evidence type="ECO:0000259" key="2">
    <source>
        <dbReference type="Pfam" id="PF20237"/>
    </source>
</evidence>
<dbReference type="EMBL" id="CDHN01000002">
    <property type="protein sequence ID" value="CEJ87129.1"/>
    <property type="molecule type" value="Genomic_DNA"/>
</dbReference>
<dbReference type="Proteomes" id="UP000039046">
    <property type="component" value="Unassembled WGS sequence"/>
</dbReference>
<accession>A0A0A1TFY9</accession>
<dbReference type="HOGENOM" id="CLU_050262_0_0_1"/>
<dbReference type="STRING" id="1531966.A0A0A1TFY9"/>
<keyword evidence="1" id="KW-0812">Transmembrane</keyword>
<evidence type="ECO:0000313" key="4">
    <source>
        <dbReference type="Proteomes" id="UP000039046"/>
    </source>
</evidence>
<dbReference type="InterPro" id="IPR046529">
    <property type="entry name" value="DUF6594"/>
</dbReference>
<sequence length="283" mass="31935">MSDTEDATTVVSSDASFSGRVLEVNGTTIDDAISWKRTADIHKHGCMRIAQRIPSLASRWKTSLGLLKPGDPDEGYRITLADVHRMYLRKLQRKLVWLAMNHQFDADHGVRTMDQWRPAIREFIDAVKDHEYMVSFVGRKDDPFIVSSERYHDHSTMVDLLNDKGKFSSDLKGCTTIHGHWENVKDADCAKPILNTRGSSYSKAHWSRIVGVLVAGAFLVGPMWLLVLQRDVFVHLGVTTFCVMAFAFVMVWWATAIETVLAATFAYAAVLMVFVGVMMQELH</sequence>
<keyword evidence="1" id="KW-0472">Membrane</keyword>
<proteinExistence type="predicted"/>
<gene>
    <name evidence="3" type="ORF">VHEMI04313</name>
</gene>
<keyword evidence="1" id="KW-1133">Transmembrane helix</keyword>
<organism evidence="3 4">
    <name type="scientific">[Torrubiella] hemipterigena</name>
    <dbReference type="NCBI Taxonomy" id="1531966"/>
    <lineage>
        <taxon>Eukaryota</taxon>
        <taxon>Fungi</taxon>
        <taxon>Dikarya</taxon>
        <taxon>Ascomycota</taxon>
        <taxon>Pezizomycotina</taxon>
        <taxon>Sordariomycetes</taxon>
        <taxon>Hypocreomycetidae</taxon>
        <taxon>Hypocreales</taxon>
        <taxon>Clavicipitaceae</taxon>
        <taxon>Clavicipitaceae incertae sedis</taxon>
        <taxon>'Torrubiella' clade</taxon>
    </lineage>
</organism>
<keyword evidence="4" id="KW-1185">Reference proteome</keyword>